<evidence type="ECO:0000256" key="8">
    <source>
        <dbReference type="ARBA" id="ARBA00022989"/>
    </source>
</evidence>
<comment type="subcellular location">
    <subcellularLocation>
        <location evidence="1">Cell membrane</location>
        <topology evidence="1">Single-pass type I membrane protein</topology>
    </subcellularLocation>
</comment>
<keyword evidence="4" id="KW-0732">Signal</keyword>
<keyword evidence="5" id="KW-0677">Repeat</keyword>
<keyword evidence="10" id="KW-0325">Glycoprotein</keyword>
<dbReference type="STRING" id="333673.A0A3M0JDZ3"/>
<evidence type="ECO:0000259" key="14">
    <source>
        <dbReference type="PROSITE" id="PS50268"/>
    </source>
</evidence>
<dbReference type="PROSITE" id="PS00232">
    <property type="entry name" value="CADHERIN_1"/>
    <property type="match status" value="2"/>
</dbReference>
<evidence type="ECO:0000256" key="11">
    <source>
        <dbReference type="PROSITE-ProRule" id="PRU00043"/>
    </source>
</evidence>
<evidence type="ECO:0000256" key="4">
    <source>
        <dbReference type="ARBA" id="ARBA00022729"/>
    </source>
</evidence>
<dbReference type="InterPro" id="IPR050174">
    <property type="entry name" value="Protocadherin/Cadherin-CA"/>
</dbReference>
<dbReference type="Gene3D" id="2.60.40.60">
    <property type="entry name" value="Cadherins"/>
    <property type="match status" value="3"/>
</dbReference>
<organism evidence="15 16">
    <name type="scientific">Hirundo rustica rustica</name>
    <dbReference type="NCBI Taxonomy" id="333673"/>
    <lineage>
        <taxon>Eukaryota</taxon>
        <taxon>Metazoa</taxon>
        <taxon>Chordata</taxon>
        <taxon>Craniata</taxon>
        <taxon>Vertebrata</taxon>
        <taxon>Euteleostomi</taxon>
        <taxon>Archelosauria</taxon>
        <taxon>Archosauria</taxon>
        <taxon>Dinosauria</taxon>
        <taxon>Saurischia</taxon>
        <taxon>Theropoda</taxon>
        <taxon>Coelurosauria</taxon>
        <taxon>Aves</taxon>
        <taxon>Neognathae</taxon>
        <taxon>Neoaves</taxon>
        <taxon>Telluraves</taxon>
        <taxon>Australaves</taxon>
        <taxon>Passeriformes</taxon>
        <taxon>Sylvioidea</taxon>
        <taxon>Hirundinidae</taxon>
        <taxon>Hirundo</taxon>
    </lineage>
</organism>
<feature type="domain" description="Cadherin" evidence="14">
    <location>
        <begin position="113"/>
        <end position="222"/>
    </location>
</feature>
<evidence type="ECO:0000256" key="12">
    <source>
        <dbReference type="SAM" id="MobiDB-lite"/>
    </source>
</evidence>
<keyword evidence="3 13" id="KW-0812">Transmembrane</keyword>
<comment type="caution">
    <text evidence="15">The sequence shown here is derived from an EMBL/GenBank/DDBJ whole genome shotgun (WGS) entry which is preliminary data.</text>
</comment>
<evidence type="ECO:0000313" key="15">
    <source>
        <dbReference type="EMBL" id="RMB96929.1"/>
    </source>
</evidence>
<dbReference type="FunFam" id="2.60.40.60:FF:000129">
    <property type="entry name" value="protocadherin alpha-C2 isoform X1"/>
    <property type="match status" value="1"/>
</dbReference>
<dbReference type="InterPro" id="IPR015919">
    <property type="entry name" value="Cadherin-like_sf"/>
</dbReference>
<feature type="domain" description="Cadherin" evidence="14">
    <location>
        <begin position="26"/>
        <end position="112"/>
    </location>
</feature>
<keyword evidence="16" id="KW-1185">Reference proteome</keyword>
<dbReference type="EMBL" id="QRBI01000172">
    <property type="protein sequence ID" value="RMB96929.1"/>
    <property type="molecule type" value="Genomic_DNA"/>
</dbReference>
<dbReference type="AlphaFoldDB" id="A0A3M0JDZ3"/>
<accession>A0A3M0JDZ3</accession>
<dbReference type="FunFam" id="2.60.40.60:FF:000001">
    <property type="entry name" value="Protocadherin alpha 2"/>
    <property type="match status" value="1"/>
</dbReference>
<evidence type="ECO:0000256" key="1">
    <source>
        <dbReference type="ARBA" id="ARBA00004251"/>
    </source>
</evidence>
<dbReference type="InterPro" id="IPR020894">
    <property type="entry name" value="Cadherin_CS"/>
</dbReference>
<dbReference type="PANTHER" id="PTHR24028:SF73">
    <property type="entry name" value="PROTOCADHERIN GAMMA-B3-RELATED"/>
    <property type="match status" value="1"/>
</dbReference>
<dbReference type="Pfam" id="PF00028">
    <property type="entry name" value="Cadherin"/>
    <property type="match status" value="2"/>
</dbReference>
<name>A0A3M0JDZ3_HIRRU</name>
<keyword evidence="8 13" id="KW-1133">Transmembrane helix</keyword>
<evidence type="ECO:0000256" key="10">
    <source>
        <dbReference type="ARBA" id="ARBA00023180"/>
    </source>
</evidence>
<evidence type="ECO:0000256" key="7">
    <source>
        <dbReference type="ARBA" id="ARBA00022889"/>
    </source>
</evidence>
<protein>
    <recommendedName>
        <fullName evidence="14">Cadherin domain-containing protein</fullName>
    </recommendedName>
</protein>
<evidence type="ECO:0000256" key="9">
    <source>
        <dbReference type="ARBA" id="ARBA00023136"/>
    </source>
</evidence>
<feature type="compositionally biased region" description="Polar residues" evidence="12">
    <location>
        <begin position="431"/>
        <end position="442"/>
    </location>
</feature>
<reference evidence="15 16" key="1">
    <citation type="submission" date="2018-07" db="EMBL/GenBank/DDBJ databases">
        <title>A high quality draft genome assembly of the barn swallow (H. rustica rustica).</title>
        <authorList>
            <person name="Formenti G."/>
            <person name="Chiara M."/>
            <person name="Poveda L."/>
            <person name="Francoijs K.-J."/>
            <person name="Bonisoli-Alquati A."/>
            <person name="Canova L."/>
            <person name="Gianfranceschi L."/>
            <person name="Horner D.S."/>
            <person name="Saino N."/>
        </authorList>
    </citation>
    <scope>NUCLEOTIDE SEQUENCE [LARGE SCALE GENOMIC DNA]</scope>
    <source>
        <strain evidence="15">Chelidonia</strain>
        <tissue evidence="15">Blood</tissue>
    </source>
</reference>
<evidence type="ECO:0000256" key="5">
    <source>
        <dbReference type="ARBA" id="ARBA00022737"/>
    </source>
</evidence>
<dbReference type="PANTHER" id="PTHR24028">
    <property type="entry name" value="CADHERIN-87A"/>
    <property type="match status" value="1"/>
</dbReference>
<dbReference type="GO" id="GO:0005886">
    <property type="term" value="C:plasma membrane"/>
    <property type="evidence" value="ECO:0007669"/>
    <property type="project" value="UniProtKB-SubCell"/>
</dbReference>
<dbReference type="FunFam" id="2.60.40.60:FF:000004">
    <property type="entry name" value="Protocadherin 1 gamma 2"/>
    <property type="match status" value="1"/>
</dbReference>
<keyword evidence="2" id="KW-1003">Cell membrane</keyword>
<evidence type="ECO:0000256" key="3">
    <source>
        <dbReference type="ARBA" id="ARBA00022692"/>
    </source>
</evidence>
<keyword evidence="9 13" id="KW-0472">Membrane</keyword>
<dbReference type="PROSITE" id="PS50268">
    <property type="entry name" value="CADHERIN_2"/>
    <property type="match status" value="2"/>
</dbReference>
<evidence type="ECO:0000256" key="13">
    <source>
        <dbReference type="SAM" id="Phobius"/>
    </source>
</evidence>
<proteinExistence type="predicted"/>
<dbReference type="OrthoDB" id="6252479at2759"/>
<dbReference type="InterPro" id="IPR032455">
    <property type="entry name" value="Cadherin_C"/>
</dbReference>
<gene>
    <name evidence="15" type="ORF">DUI87_27000</name>
</gene>
<dbReference type="InterPro" id="IPR002126">
    <property type="entry name" value="Cadherin-like_dom"/>
</dbReference>
<dbReference type="SUPFAM" id="SSF49313">
    <property type="entry name" value="Cadherin-like"/>
    <property type="match status" value="3"/>
</dbReference>
<dbReference type="GO" id="GO:0005509">
    <property type="term" value="F:calcium ion binding"/>
    <property type="evidence" value="ECO:0007669"/>
    <property type="project" value="UniProtKB-UniRule"/>
</dbReference>
<keyword evidence="6 11" id="KW-0106">Calcium</keyword>
<evidence type="ECO:0000313" key="16">
    <source>
        <dbReference type="Proteomes" id="UP000269221"/>
    </source>
</evidence>
<dbReference type="GO" id="GO:0007156">
    <property type="term" value="P:homophilic cell adhesion via plasma membrane adhesion molecules"/>
    <property type="evidence" value="ECO:0007669"/>
    <property type="project" value="InterPro"/>
</dbReference>
<keyword evidence="7" id="KW-0130">Cell adhesion</keyword>
<dbReference type="Pfam" id="PF16492">
    <property type="entry name" value="Cadherin_C_2"/>
    <property type="match status" value="1"/>
</dbReference>
<dbReference type="PRINTS" id="PR00205">
    <property type="entry name" value="CADHERIN"/>
</dbReference>
<sequence length="466" mass="48508">MTTRPRSQFCHCRVLCPRTPRQAPWVALLNVKDPDSGENGQVSCELSGEAPLSIVASAGGSYKVVTASALDREQAAEHRVTVVARDRGRPALRSSAELVLEVSDVNDNAPVFEEAAYSAYVAENNAAGALVLRVQARDADAGANGRVSYWLAGGSAGAAGAAPPVSVEARSGALYAQRSFDYERCREFAVAVRAQDGGAPARSSTATVRVFVLDRNDNAPRVLWPAAAAGEAAGAAASPFEVVPRSAEAGYLVAKASEPALFRVGLHSGEVRTARAVSERDAAKQRLVAVVKDHGQPALSATATLHVVLAESLQEALPELSERAAGAEAPAAELHFYLVLALALLSALFLLSVALAVLARLRRAGPPAVLRCLGAQRFSVAGAAFPADFCEGTLPYSYNLCVAAPARALPEAAWPPPPVPVLSAEELLSGDSCQKPSPNSGAETGEPPADPDAPQVCKANSFLLRL</sequence>
<dbReference type="CDD" id="cd11304">
    <property type="entry name" value="Cadherin_repeat"/>
    <property type="match status" value="2"/>
</dbReference>
<dbReference type="Proteomes" id="UP000269221">
    <property type="component" value="Unassembled WGS sequence"/>
</dbReference>
<evidence type="ECO:0000256" key="2">
    <source>
        <dbReference type="ARBA" id="ARBA00022475"/>
    </source>
</evidence>
<feature type="transmembrane region" description="Helical" evidence="13">
    <location>
        <begin position="336"/>
        <end position="361"/>
    </location>
</feature>
<evidence type="ECO:0000256" key="6">
    <source>
        <dbReference type="ARBA" id="ARBA00022837"/>
    </source>
</evidence>
<dbReference type="SMART" id="SM00112">
    <property type="entry name" value="CA"/>
    <property type="match status" value="3"/>
</dbReference>
<feature type="region of interest" description="Disordered" evidence="12">
    <location>
        <begin position="429"/>
        <end position="455"/>
    </location>
</feature>